<dbReference type="Pfam" id="PF03009">
    <property type="entry name" value="GDPD"/>
    <property type="match status" value="1"/>
</dbReference>
<dbReference type="RefSeq" id="WP_377265052.1">
    <property type="nucleotide sequence ID" value="NZ_JBHMAA010000032.1"/>
</dbReference>
<protein>
    <submittedName>
        <fullName evidence="2">Glycerophosphodiester phosphodiesterase family protein</fullName>
    </submittedName>
</protein>
<dbReference type="SUPFAM" id="SSF51695">
    <property type="entry name" value="PLC-like phosphodiesterases"/>
    <property type="match status" value="1"/>
</dbReference>
<dbReference type="Proteomes" id="UP001589692">
    <property type="component" value="Unassembled WGS sequence"/>
</dbReference>
<sequence>MKWKIVAPVPAVIAAALWIGNTSLFSHFPDDKPLGIIAHRGQHQLFDKTNVRSDTCTASLMLPPTHDFLENTIAGMKAAFDAGADVVELDVHLTPDKQFAVFHDWTLDCRTDGKGVTEQTPLPVLKTLDIGYGYTADDGRTFPFRGKGVGLMPTLAEVYETLPDGRFLVNFKSRRVEEGEALAALLTAQTASREATFGVYGGAEPTEKSIALVAGLPGYSVRTAKSCLLNYLALGWSGHVPEDCRHGLVPVPANYAFLLWGWPERFYNRMRAAGSDVVLIGPYEAGDAGSTGIDDRETWDMVPDRFPGFVWTNVIEKTRVEVDRRGFCALPAKPAICAK</sequence>
<proteinExistence type="predicted"/>
<dbReference type="InterPro" id="IPR017946">
    <property type="entry name" value="PLC-like_Pdiesterase_TIM-brl"/>
</dbReference>
<evidence type="ECO:0000259" key="1">
    <source>
        <dbReference type="PROSITE" id="PS51704"/>
    </source>
</evidence>
<gene>
    <name evidence="2" type="ORF">ACFFP0_25625</name>
</gene>
<dbReference type="InterPro" id="IPR030395">
    <property type="entry name" value="GP_PDE_dom"/>
</dbReference>
<evidence type="ECO:0000313" key="2">
    <source>
        <dbReference type="EMBL" id="MFB9952237.1"/>
    </source>
</evidence>
<feature type="domain" description="GP-PDE" evidence="1">
    <location>
        <begin position="50"/>
        <end position="339"/>
    </location>
</feature>
<dbReference type="PANTHER" id="PTHR43805:SF1">
    <property type="entry name" value="GP-PDE DOMAIN-CONTAINING PROTEIN"/>
    <property type="match status" value="1"/>
</dbReference>
<accession>A0ABV6AQU0</accession>
<dbReference type="PROSITE" id="PS51704">
    <property type="entry name" value="GP_PDE"/>
    <property type="match status" value="1"/>
</dbReference>
<dbReference type="EMBL" id="JBHMAA010000032">
    <property type="protein sequence ID" value="MFB9952237.1"/>
    <property type="molecule type" value="Genomic_DNA"/>
</dbReference>
<dbReference type="Gene3D" id="3.20.20.190">
    <property type="entry name" value="Phosphatidylinositol (PI) phosphodiesterase"/>
    <property type="match status" value="1"/>
</dbReference>
<name>A0ABV6AQU0_9HYPH</name>
<organism evidence="2 3">
    <name type="scientific">Rhizobium puerariae</name>
    <dbReference type="NCBI Taxonomy" id="1585791"/>
    <lineage>
        <taxon>Bacteria</taxon>
        <taxon>Pseudomonadati</taxon>
        <taxon>Pseudomonadota</taxon>
        <taxon>Alphaproteobacteria</taxon>
        <taxon>Hyphomicrobiales</taxon>
        <taxon>Rhizobiaceae</taxon>
        <taxon>Rhizobium/Agrobacterium group</taxon>
        <taxon>Rhizobium</taxon>
    </lineage>
</organism>
<comment type="caution">
    <text evidence="2">The sequence shown here is derived from an EMBL/GenBank/DDBJ whole genome shotgun (WGS) entry which is preliminary data.</text>
</comment>
<keyword evidence="3" id="KW-1185">Reference proteome</keyword>
<reference evidence="2 3" key="1">
    <citation type="submission" date="2024-09" db="EMBL/GenBank/DDBJ databases">
        <authorList>
            <person name="Sun Q."/>
            <person name="Mori K."/>
        </authorList>
    </citation>
    <scope>NUCLEOTIDE SEQUENCE [LARGE SCALE GENOMIC DNA]</scope>
    <source>
        <strain evidence="2 3">TBRC 4938</strain>
    </source>
</reference>
<dbReference type="PANTHER" id="PTHR43805">
    <property type="entry name" value="GLYCEROPHOSPHORYL DIESTER PHOSPHODIESTERASE"/>
    <property type="match status" value="1"/>
</dbReference>
<evidence type="ECO:0000313" key="3">
    <source>
        <dbReference type="Proteomes" id="UP001589692"/>
    </source>
</evidence>